<reference evidence="12 13" key="1">
    <citation type="submission" date="2020-08" db="EMBL/GenBank/DDBJ databases">
        <title>Whole-Genome Sequence of French Clinical Streptomyces mexicanus Strain Q0842.</title>
        <authorList>
            <person name="Boxberger M."/>
            <person name="La Scola B."/>
        </authorList>
    </citation>
    <scope>NUCLEOTIDE SEQUENCE [LARGE SCALE GENOMIC DNA]</scope>
    <source>
        <strain evidence="12 13">Marseille-Q0842</strain>
    </source>
</reference>
<dbReference type="CDD" id="cd03316">
    <property type="entry name" value="MR_like"/>
    <property type="match status" value="1"/>
</dbReference>
<evidence type="ECO:0000256" key="5">
    <source>
        <dbReference type="ARBA" id="ARBA00023125"/>
    </source>
</evidence>
<dbReference type="Pfam" id="PF00126">
    <property type="entry name" value="HTH_1"/>
    <property type="match status" value="1"/>
</dbReference>
<evidence type="ECO:0000256" key="7">
    <source>
        <dbReference type="PIRSR" id="PIRSR633978-1"/>
    </source>
</evidence>
<dbReference type="Pfam" id="PF03466">
    <property type="entry name" value="LysR_substrate"/>
    <property type="match status" value="1"/>
</dbReference>
<evidence type="ECO:0000313" key="12">
    <source>
        <dbReference type="EMBL" id="MBC2866056.1"/>
    </source>
</evidence>
<dbReference type="AlphaFoldDB" id="A0A7X1HZR6"/>
<keyword evidence="13" id="KW-1185">Reference proteome</keyword>
<dbReference type="SFLD" id="SFLDF00134">
    <property type="entry name" value="L-talarate/galactarate_dehydra"/>
    <property type="match status" value="1"/>
</dbReference>
<evidence type="ECO:0000259" key="11">
    <source>
        <dbReference type="PROSITE" id="PS50931"/>
    </source>
</evidence>
<dbReference type="InterPro" id="IPR036390">
    <property type="entry name" value="WH_DNA-bd_sf"/>
</dbReference>
<dbReference type="Gene3D" id="3.30.390.10">
    <property type="entry name" value="Enolase-like, N-terminal domain"/>
    <property type="match status" value="1"/>
</dbReference>
<dbReference type="SFLD" id="SFLDG00179">
    <property type="entry name" value="mandelate_racemase"/>
    <property type="match status" value="1"/>
</dbReference>
<evidence type="ECO:0000256" key="1">
    <source>
        <dbReference type="ARBA" id="ARBA00009437"/>
    </source>
</evidence>
<dbReference type="OrthoDB" id="9796450at2"/>
<keyword evidence="2 9" id="KW-0479">Metal-binding</keyword>
<dbReference type="GO" id="GO:0009063">
    <property type="term" value="P:amino acid catabolic process"/>
    <property type="evidence" value="ECO:0007669"/>
    <property type="project" value="InterPro"/>
</dbReference>
<dbReference type="Gene3D" id="3.20.20.120">
    <property type="entry name" value="Enolase-like C-terminal domain"/>
    <property type="match status" value="1"/>
</dbReference>
<feature type="domain" description="HTH lysR-type" evidence="11">
    <location>
        <begin position="6"/>
        <end position="63"/>
    </location>
</feature>
<dbReference type="InterPro" id="IPR033978">
    <property type="entry name" value="L-talarate_dehydratase"/>
</dbReference>
<dbReference type="Pfam" id="PF13378">
    <property type="entry name" value="MR_MLE_C"/>
    <property type="match status" value="1"/>
</dbReference>
<dbReference type="GO" id="GO:0016052">
    <property type="term" value="P:carbohydrate catabolic process"/>
    <property type="evidence" value="ECO:0007669"/>
    <property type="project" value="TreeGrafter"/>
</dbReference>
<dbReference type="SFLD" id="SFLDS00001">
    <property type="entry name" value="Enolase"/>
    <property type="match status" value="1"/>
</dbReference>
<dbReference type="GO" id="GO:0008867">
    <property type="term" value="F:galactarate dehydratase activity"/>
    <property type="evidence" value="ECO:0007669"/>
    <property type="project" value="InterPro"/>
</dbReference>
<feature type="binding site" evidence="8">
    <location>
        <position position="661"/>
    </location>
    <ligand>
        <name>substrate</name>
    </ligand>
</feature>
<comment type="caution">
    <text evidence="12">The sequence shown here is derived from an EMBL/GenBank/DDBJ whole genome shotgun (WGS) entry which is preliminary data.</text>
</comment>
<dbReference type="GO" id="GO:1990594">
    <property type="term" value="F:L-altrarate dehydratase activity"/>
    <property type="evidence" value="ECO:0007669"/>
    <property type="project" value="InterPro"/>
</dbReference>
<organism evidence="12 13">
    <name type="scientific">Streptomyces mexicanus</name>
    <dbReference type="NCBI Taxonomy" id="178566"/>
    <lineage>
        <taxon>Bacteria</taxon>
        <taxon>Bacillati</taxon>
        <taxon>Actinomycetota</taxon>
        <taxon>Actinomycetes</taxon>
        <taxon>Kitasatosporales</taxon>
        <taxon>Streptomycetaceae</taxon>
        <taxon>Streptomyces</taxon>
    </lineage>
</organism>
<feature type="active site" description="Proton donor/acceptor" evidence="7">
    <location>
        <position position="641"/>
    </location>
</feature>
<keyword evidence="3 9" id="KW-0460">Magnesium</keyword>
<feature type="binding site" evidence="8">
    <location>
        <position position="541"/>
    </location>
    <ligand>
        <name>substrate</name>
    </ligand>
</feature>
<dbReference type="InterPro" id="IPR036388">
    <property type="entry name" value="WH-like_DNA-bd_sf"/>
</dbReference>
<keyword evidence="6" id="KW-0804">Transcription</keyword>
<dbReference type="EMBL" id="JACMHY010000005">
    <property type="protein sequence ID" value="MBC2866056.1"/>
    <property type="molecule type" value="Genomic_DNA"/>
</dbReference>
<proteinExistence type="inferred from homology"/>
<feature type="active site" description="Proton acceptor" evidence="7">
    <location>
        <position position="510"/>
    </location>
</feature>
<feature type="site" description="Increases basicity of active site His" evidence="10">
    <location>
        <position position="614"/>
    </location>
</feature>
<dbReference type="Proteomes" id="UP000517694">
    <property type="component" value="Unassembled WGS sequence"/>
</dbReference>
<gene>
    <name evidence="12" type="ORF">H1R13_13980</name>
</gene>
<evidence type="ECO:0000256" key="9">
    <source>
        <dbReference type="PIRSR" id="PIRSR633978-3"/>
    </source>
</evidence>
<feature type="binding site" evidence="8">
    <location>
        <begin position="359"/>
        <end position="361"/>
    </location>
    <ligand>
        <name>substrate</name>
    </ligand>
</feature>
<evidence type="ECO:0000256" key="10">
    <source>
        <dbReference type="PIRSR" id="PIRSR633978-4"/>
    </source>
</evidence>
<dbReference type="GO" id="GO:0003700">
    <property type="term" value="F:DNA-binding transcription factor activity"/>
    <property type="evidence" value="ECO:0007669"/>
    <property type="project" value="InterPro"/>
</dbReference>
<evidence type="ECO:0000256" key="3">
    <source>
        <dbReference type="ARBA" id="ARBA00022842"/>
    </source>
</evidence>
<dbReference type="InterPro" id="IPR005119">
    <property type="entry name" value="LysR_subst-bd"/>
</dbReference>
<sequence length="711" mass="77636">MNLARLDLNLVVALRALLEERNVTRAGERVGLSQPAMSAALARLRRHFDDDLLARVGGHYELTALGQVLLDRTATAYDVLERLFASQADFDPAKESREFTLLASDYAVAVFGTELARVVHEEAPGIRLRFTQTPPTVVDDTATLLSASDGLFMPHGVISDFPATDLYDDRWVFLVARDHPGVGDRLTRRDLARLPWVTYQRTYDAPAVRQLGMLGIEPRVEVSVDSFQLLPLLVAGTRRIALLQARLARLLAPIAEVRVAGTVASVAATDAHVVWGHPKVVLDGDHLARVASKSFDRAVPRRQPPLGGRGAPQERRTMVVTTTNTTPHAAQPAGEAVLDRIAWLRLSSVTLPLATPISDAKVFTGRQKPMTEVAFLFVEIVTEQGLEGIGFSYSKRAGGPGQFAHAKEIADELIGEDPSDIGRLWTKLVWAGASVGRSGLATQAIAAFDVALWDLKAKRAGLPLAKLLGAHRDSVRCYNTSGGFLHTPTEQVLDNATASLSSGIGGIKLKVGHPDGRYDLARLTAVREHIGDDVPLMVDANQQWDRPTAQRMGRAMEEFGLVWIEEPLDAYDAKGHAALAASLDTPVATGEMLASVAEHMELIRHDAADVIQPDAPRIGGITQFLKLAALAEHHQLQLAPHFAMEIHLHLAAAYPIEPWVEHFDWLEPLFNERLEIRDGRMHLSSRPGLGFTLSDQARAWTVAEHEVGARP</sequence>
<dbReference type="PANTHER" id="PTHR13794:SF58">
    <property type="entry name" value="MITOCHONDRIAL ENOLASE SUPERFAMILY MEMBER 1"/>
    <property type="match status" value="1"/>
</dbReference>
<dbReference type="InterPro" id="IPR013342">
    <property type="entry name" value="Mandelate_racemase_C"/>
</dbReference>
<dbReference type="SUPFAM" id="SSF54826">
    <property type="entry name" value="Enolase N-terminal domain-like"/>
    <property type="match status" value="1"/>
</dbReference>
<comment type="cofactor">
    <cofactor evidence="9">
        <name>Mg(2+)</name>
        <dbReference type="ChEBI" id="CHEBI:18420"/>
    </cofactor>
    <text evidence="9">Binds 1 Mg(2+) ion per subunit.</text>
</comment>
<dbReference type="PROSITE" id="PS00909">
    <property type="entry name" value="MR_MLE_2"/>
    <property type="match status" value="1"/>
</dbReference>
<dbReference type="Gene3D" id="1.10.10.10">
    <property type="entry name" value="Winged helix-like DNA-binding domain superfamily/Winged helix DNA-binding domain"/>
    <property type="match status" value="1"/>
</dbReference>
<dbReference type="NCBIfam" id="NF047820">
    <property type="entry name" value="TalGalacDh"/>
    <property type="match status" value="1"/>
</dbReference>
<feature type="binding site" evidence="9">
    <location>
        <position position="565"/>
    </location>
    <ligand>
        <name>Mg(2+)</name>
        <dbReference type="ChEBI" id="CHEBI:18420"/>
    </ligand>
</feature>
<dbReference type="GO" id="GO:0003677">
    <property type="term" value="F:DNA binding"/>
    <property type="evidence" value="ECO:0007669"/>
    <property type="project" value="UniProtKB-KW"/>
</dbReference>
<evidence type="ECO:0000256" key="2">
    <source>
        <dbReference type="ARBA" id="ARBA00022723"/>
    </source>
</evidence>
<evidence type="ECO:0000256" key="4">
    <source>
        <dbReference type="ARBA" id="ARBA00023015"/>
    </source>
</evidence>
<evidence type="ECO:0000313" key="13">
    <source>
        <dbReference type="Proteomes" id="UP000517694"/>
    </source>
</evidence>
<dbReference type="PROSITE" id="PS50931">
    <property type="entry name" value="HTH_LYSR"/>
    <property type="match status" value="1"/>
</dbReference>
<evidence type="ECO:0000256" key="6">
    <source>
        <dbReference type="ARBA" id="ARBA00023163"/>
    </source>
</evidence>
<dbReference type="SUPFAM" id="SSF51604">
    <property type="entry name" value="Enolase C-terminal domain-like"/>
    <property type="match status" value="1"/>
</dbReference>
<feature type="binding site" evidence="8">
    <location>
        <begin position="395"/>
        <end position="396"/>
    </location>
    <ligand>
        <name>substrate</name>
    </ligand>
</feature>
<dbReference type="InterPro" id="IPR029017">
    <property type="entry name" value="Enolase-like_N"/>
</dbReference>
<dbReference type="InterPro" id="IPR018110">
    <property type="entry name" value="Mandel_Rmase/mucon_lact_enz_CS"/>
</dbReference>
<keyword evidence="5" id="KW-0238">DNA-binding</keyword>
<dbReference type="SUPFAM" id="SSF53850">
    <property type="entry name" value="Periplasmic binding protein-like II"/>
    <property type="match status" value="1"/>
</dbReference>
<name>A0A7X1HZR6_9ACTN</name>
<protein>
    <submittedName>
        <fullName evidence="12">LysR family transcriptional regulator</fullName>
    </submittedName>
</protein>
<feature type="binding site" evidence="8">
    <location>
        <position position="508"/>
    </location>
    <ligand>
        <name>substrate</name>
    </ligand>
</feature>
<dbReference type="InterPro" id="IPR029065">
    <property type="entry name" value="Enolase_C-like"/>
</dbReference>
<dbReference type="Gene3D" id="3.40.190.10">
    <property type="entry name" value="Periplasmic binding protein-like II"/>
    <property type="match status" value="2"/>
</dbReference>
<feature type="binding site" evidence="9">
    <location>
        <position position="539"/>
    </location>
    <ligand>
        <name>Mg(2+)</name>
        <dbReference type="ChEBI" id="CHEBI:18420"/>
    </ligand>
</feature>
<dbReference type="PANTHER" id="PTHR13794">
    <property type="entry name" value="ENOLASE SUPERFAMILY, MANDELATE RACEMASE"/>
    <property type="match status" value="1"/>
</dbReference>
<keyword evidence="4" id="KW-0805">Transcription regulation</keyword>
<dbReference type="InterPro" id="IPR013341">
    <property type="entry name" value="Mandelate_racemase_N_dom"/>
</dbReference>
<dbReference type="InterPro" id="IPR000847">
    <property type="entry name" value="LysR_HTH_N"/>
</dbReference>
<dbReference type="InterPro" id="IPR036849">
    <property type="entry name" value="Enolase-like_C_sf"/>
</dbReference>
<dbReference type="Pfam" id="PF02746">
    <property type="entry name" value="MR_MLE_N"/>
    <property type="match status" value="1"/>
</dbReference>
<dbReference type="GO" id="GO:0000287">
    <property type="term" value="F:magnesium ion binding"/>
    <property type="evidence" value="ECO:0007669"/>
    <property type="project" value="TreeGrafter"/>
</dbReference>
<dbReference type="InterPro" id="IPR046945">
    <property type="entry name" value="RHMD-like"/>
</dbReference>
<feature type="binding site" evidence="9">
    <location>
        <position position="591"/>
    </location>
    <ligand>
        <name>Mg(2+)</name>
        <dbReference type="ChEBI" id="CHEBI:18420"/>
    </ligand>
</feature>
<comment type="similarity">
    <text evidence="1">Belongs to the LysR transcriptional regulatory family.</text>
</comment>
<evidence type="ECO:0000256" key="8">
    <source>
        <dbReference type="PIRSR" id="PIRSR633978-2"/>
    </source>
</evidence>
<dbReference type="SMART" id="SM00922">
    <property type="entry name" value="MR_MLE"/>
    <property type="match status" value="1"/>
</dbReference>
<dbReference type="SUPFAM" id="SSF46785">
    <property type="entry name" value="Winged helix' DNA-binding domain"/>
    <property type="match status" value="1"/>
</dbReference>
<accession>A0A7X1HZR6</accession>